<dbReference type="Gene3D" id="3.20.20.70">
    <property type="entry name" value="Aldolase class I"/>
    <property type="match status" value="1"/>
</dbReference>
<dbReference type="GO" id="GO:0044205">
    <property type="term" value="P:'de novo' UMP biosynthetic process"/>
    <property type="evidence" value="ECO:0007669"/>
    <property type="project" value="UniProtKB-UniPathway"/>
</dbReference>
<evidence type="ECO:0000256" key="1">
    <source>
        <dbReference type="ARBA" id="ARBA00001917"/>
    </source>
</evidence>
<evidence type="ECO:0000256" key="4">
    <source>
        <dbReference type="ARBA" id="ARBA00022643"/>
    </source>
</evidence>
<comment type="caution">
    <text evidence="8">The sequence shown here is derived from an EMBL/GenBank/DDBJ whole genome shotgun (WGS) entry which is preliminary data.</text>
</comment>
<dbReference type="AlphaFoldDB" id="A0A7L4USI2"/>
<dbReference type="UniPathway" id="UPA00070"/>
<dbReference type="GO" id="GO:0006207">
    <property type="term" value="P:'de novo' pyrimidine nucleobase biosynthetic process"/>
    <property type="evidence" value="ECO:0007669"/>
    <property type="project" value="TreeGrafter"/>
</dbReference>
<evidence type="ECO:0000256" key="2">
    <source>
        <dbReference type="ARBA" id="ARBA00004725"/>
    </source>
</evidence>
<evidence type="ECO:0000256" key="3">
    <source>
        <dbReference type="ARBA" id="ARBA00022630"/>
    </source>
</evidence>
<dbReference type="PIRSF" id="PIRSF000164">
    <property type="entry name" value="DHO_oxidase"/>
    <property type="match status" value="1"/>
</dbReference>
<dbReference type="GO" id="GO:0004152">
    <property type="term" value="F:dihydroorotate dehydrogenase activity"/>
    <property type="evidence" value="ECO:0007669"/>
    <property type="project" value="InterPro"/>
</dbReference>
<keyword evidence="3" id="KW-0285">Flavoprotein</keyword>
<keyword evidence="6" id="KW-0560">Oxidoreductase</keyword>
<protein>
    <submittedName>
        <fullName evidence="8">Dihydroorotate dehydrogenase (Fumarate)</fullName>
    </submittedName>
</protein>
<dbReference type="Proteomes" id="UP000251835">
    <property type="component" value="Unassembled WGS sequence"/>
</dbReference>
<keyword evidence="9" id="KW-1185">Reference proteome</keyword>
<evidence type="ECO:0000259" key="7">
    <source>
        <dbReference type="Pfam" id="PF01180"/>
    </source>
</evidence>
<evidence type="ECO:0000256" key="6">
    <source>
        <dbReference type="ARBA" id="ARBA00023002"/>
    </source>
</evidence>
<name>A0A7L4USI2_BALHA</name>
<keyword evidence="5" id="KW-0665">Pyrimidine biosynthesis</keyword>
<sequence length="338" mass="38049">MANLETQYAGLKLKNPIIASSSGVTDSLPRVKKLAEAGVGAVVLKSIFEEEILIEMEELMQKMTARPFVYPETLDYMEEDQHEDIIRTYLSLISECKKAVDIPIIASINAVSNQKWTYLASEIEKAGADAIELNMFALPSDINKTSQEIEDTYISIVKQVISEVKNIPVTVKISHYFTAMGHMIQRFSEAGAKGIVVFNRYYSGDINIHDETLDSAFVLSHNNEIALPMRWVGLMSDKIDADMAATTGIHTGEDVVKLLLAGAPLVQIATALYKNNFTVVGEMLEFIEKWMKEKEYKSIEDFRGKLNHKGEGDTASWERVQFMKEFRHFVLKHMQTPA</sequence>
<dbReference type="SUPFAM" id="SSF51395">
    <property type="entry name" value="FMN-linked oxidoreductases"/>
    <property type="match status" value="1"/>
</dbReference>
<organism evidence="8 9">
    <name type="scientific">Balneicella halophila</name>
    <dbReference type="NCBI Taxonomy" id="1537566"/>
    <lineage>
        <taxon>Bacteria</taxon>
        <taxon>Pseudomonadati</taxon>
        <taxon>Bacteroidota</taxon>
        <taxon>Bacteroidia</taxon>
        <taxon>Bacteroidales</taxon>
        <taxon>Balneicellaceae</taxon>
        <taxon>Balneicella</taxon>
    </lineage>
</organism>
<reference evidence="8 9" key="1">
    <citation type="submission" date="2018-05" db="EMBL/GenBank/DDBJ databases">
        <title>Genomic Encyclopedia of Type Strains, Phase IV (KMG-IV): sequencing the most valuable type-strain genomes for metagenomic binning, comparative biology and taxonomic classification.</title>
        <authorList>
            <person name="Goeker M."/>
        </authorList>
    </citation>
    <scope>NUCLEOTIDE SEQUENCE [LARGE SCALE GENOMIC DNA]</scope>
    <source>
        <strain evidence="8 9">DSM 28579</strain>
    </source>
</reference>
<comment type="cofactor">
    <cofactor evidence="1">
        <name>FMN</name>
        <dbReference type="ChEBI" id="CHEBI:58210"/>
    </cofactor>
</comment>
<dbReference type="RefSeq" id="WP_116495731.1">
    <property type="nucleotide sequence ID" value="NZ_QENZ01000003.1"/>
</dbReference>
<evidence type="ECO:0000313" key="9">
    <source>
        <dbReference type="Proteomes" id="UP000251835"/>
    </source>
</evidence>
<accession>A0A7L4USI2</accession>
<dbReference type="OrthoDB" id="9794954at2"/>
<evidence type="ECO:0000256" key="5">
    <source>
        <dbReference type="ARBA" id="ARBA00022975"/>
    </source>
</evidence>
<dbReference type="GO" id="GO:0005737">
    <property type="term" value="C:cytoplasm"/>
    <property type="evidence" value="ECO:0007669"/>
    <property type="project" value="InterPro"/>
</dbReference>
<dbReference type="NCBIfam" id="NF005741">
    <property type="entry name" value="PRK07565.1"/>
    <property type="match status" value="1"/>
</dbReference>
<evidence type="ECO:0000313" key="8">
    <source>
        <dbReference type="EMBL" id="PVX52187.1"/>
    </source>
</evidence>
<dbReference type="InterPro" id="IPR013785">
    <property type="entry name" value="Aldolase_TIM"/>
</dbReference>
<dbReference type="Pfam" id="PF01180">
    <property type="entry name" value="DHO_dh"/>
    <property type="match status" value="1"/>
</dbReference>
<comment type="pathway">
    <text evidence="2">Pyrimidine metabolism; UMP biosynthesis via de novo pathway.</text>
</comment>
<dbReference type="PANTHER" id="PTHR48109:SF3">
    <property type="entry name" value="SLL0744 PROTEIN"/>
    <property type="match status" value="1"/>
</dbReference>
<dbReference type="PANTHER" id="PTHR48109">
    <property type="entry name" value="DIHYDROOROTATE DEHYDROGENASE (QUINONE), MITOCHONDRIAL-RELATED"/>
    <property type="match status" value="1"/>
</dbReference>
<gene>
    <name evidence="8" type="ORF">C7377_0491</name>
</gene>
<feature type="domain" description="Dihydroorotate dehydrogenase catalytic" evidence="7">
    <location>
        <begin position="96"/>
        <end position="290"/>
    </location>
</feature>
<dbReference type="EMBL" id="QENZ01000003">
    <property type="protein sequence ID" value="PVX52187.1"/>
    <property type="molecule type" value="Genomic_DNA"/>
</dbReference>
<dbReference type="InterPro" id="IPR012135">
    <property type="entry name" value="Dihydroorotate_DH_1_2"/>
</dbReference>
<keyword evidence="4" id="KW-0288">FMN</keyword>
<dbReference type="InterPro" id="IPR050074">
    <property type="entry name" value="DHO_dehydrogenase"/>
</dbReference>
<dbReference type="InterPro" id="IPR005720">
    <property type="entry name" value="Dihydroorotate_DH_cat"/>
</dbReference>
<proteinExistence type="predicted"/>